<keyword evidence="4" id="KW-1185">Reference proteome</keyword>
<evidence type="ECO:0000259" key="2">
    <source>
        <dbReference type="Pfam" id="PF12248"/>
    </source>
</evidence>
<accession>A0A8S3PYS5</accession>
<comment type="caution">
    <text evidence="3">The sequence shown here is derived from an EMBL/GenBank/DDBJ whole genome shotgun (WGS) entry which is preliminary data.</text>
</comment>
<proteinExistence type="predicted"/>
<dbReference type="AlphaFoldDB" id="A0A8S3PYS5"/>
<evidence type="ECO:0000256" key="1">
    <source>
        <dbReference type="SAM" id="SignalP"/>
    </source>
</evidence>
<dbReference type="Proteomes" id="UP000683360">
    <property type="component" value="Unassembled WGS sequence"/>
</dbReference>
<name>A0A8S3PYS5_MYTED</name>
<evidence type="ECO:0000313" key="4">
    <source>
        <dbReference type="Proteomes" id="UP000683360"/>
    </source>
</evidence>
<organism evidence="3 4">
    <name type="scientific">Mytilus edulis</name>
    <name type="common">Blue mussel</name>
    <dbReference type="NCBI Taxonomy" id="6550"/>
    <lineage>
        <taxon>Eukaryota</taxon>
        <taxon>Metazoa</taxon>
        <taxon>Spiralia</taxon>
        <taxon>Lophotrochozoa</taxon>
        <taxon>Mollusca</taxon>
        <taxon>Bivalvia</taxon>
        <taxon>Autobranchia</taxon>
        <taxon>Pteriomorphia</taxon>
        <taxon>Mytilida</taxon>
        <taxon>Mytiloidea</taxon>
        <taxon>Mytilidae</taxon>
        <taxon>Mytilinae</taxon>
        <taxon>Mytilus</taxon>
    </lineage>
</organism>
<gene>
    <name evidence="3" type="ORF">MEDL_3302</name>
</gene>
<feature type="chain" id="PRO_5035785017" description="Farnesoic acid O-methyl transferase domain-containing protein" evidence="1">
    <location>
        <begin position="19"/>
        <end position="260"/>
    </location>
</feature>
<feature type="domain" description="Farnesoic acid O-methyl transferase" evidence="2">
    <location>
        <begin position="59"/>
        <end position="180"/>
    </location>
</feature>
<dbReference type="InterPro" id="IPR022041">
    <property type="entry name" value="Methyltransf_FA"/>
</dbReference>
<protein>
    <recommendedName>
        <fullName evidence="2">Farnesoic acid O-methyl transferase domain-containing protein</fullName>
    </recommendedName>
</protein>
<dbReference type="EMBL" id="CAJPWZ010000188">
    <property type="protein sequence ID" value="CAG2187865.1"/>
    <property type="molecule type" value="Genomic_DNA"/>
</dbReference>
<reference evidence="3" key="1">
    <citation type="submission" date="2021-03" db="EMBL/GenBank/DDBJ databases">
        <authorList>
            <person name="Bekaert M."/>
        </authorList>
    </citation>
    <scope>NUCLEOTIDE SEQUENCE</scope>
</reference>
<sequence>MISAMVFKLAVLVTVGKGNILEEVRIVTANSGNVDYRTPNITNYYTSLSTFQIFPAYTRSLKFRIKTCSAAFILLSAATNLQSSQFYEICIGAGFGHTTIFYRKVIDDINNQLAFGGYNDLLSCEEYKDYELNWGLSDGTAYIRTEKDGMIVSWTDTAPIDIQGVGIMTGWGAGGTWIVEHFSLFNGQFCGVDGTYGDMTLLSITTKPSELSCALGCESLQGCMGFNTNRKTGKCQFVARGQSVVKSFDLDWTFYTKCLN</sequence>
<feature type="signal peptide" evidence="1">
    <location>
        <begin position="1"/>
        <end position="18"/>
    </location>
</feature>
<dbReference type="OrthoDB" id="6044186at2759"/>
<keyword evidence="1" id="KW-0732">Signal</keyword>
<dbReference type="Pfam" id="PF12248">
    <property type="entry name" value="Methyltransf_FA"/>
    <property type="match status" value="1"/>
</dbReference>
<evidence type="ECO:0000313" key="3">
    <source>
        <dbReference type="EMBL" id="CAG2187865.1"/>
    </source>
</evidence>